<sequence length="124" mass="12889">MLKNLSIELVGLGKALVASVVLSLLGTVLIYYTGLAETLFAPLGNVIMVISIFLGACHVSKARGSKGLLRGINIGVAFFILMFIATLVFNPSLISMKTFLLTLLMCAVSGGLGGILGVGLSNNM</sequence>
<keyword evidence="1" id="KW-0472">Membrane</keyword>
<feature type="transmembrane region" description="Helical" evidence="1">
    <location>
        <begin position="99"/>
        <end position="120"/>
    </location>
</feature>
<protein>
    <recommendedName>
        <fullName evidence="3">TIGR04086 family membrane protein</fullName>
    </recommendedName>
</protein>
<organism evidence="2">
    <name type="scientific">hydrocarbon metagenome</name>
    <dbReference type="NCBI Taxonomy" id="938273"/>
    <lineage>
        <taxon>unclassified sequences</taxon>
        <taxon>metagenomes</taxon>
        <taxon>ecological metagenomes</taxon>
    </lineage>
</organism>
<dbReference type="Pfam" id="PF12670">
    <property type="entry name" value="DUF3792"/>
    <property type="match status" value="1"/>
</dbReference>
<keyword evidence="1" id="KW-1133">Transmembrane helix</keyword>
<evidence type="ECO:0008006" key="3">
    <source>
        <dbReference type="Google" id="ProtNLM"/>
    </source>
</evidence>
<dbReference type="EMBL" id="LNQE01001864">
    <property type="protein sequence ID" value="KUG03974.1"/>
    <property type="molecule type" value="Genomic_DNA"/>
</dbReference>
<accession>A0A0W8E6F1</accession>
<gene>
    <name evidence="2" type="ORF">ASZ90_018637</name>
</gene>
<feature type="transmembrane region" description="Helical" evidence="1">
    <location>
        <begin position="39"/>
        <end position="59"/>
    </location>
</feature>
<proteinExistence type="predicted"/>
<feature type="transmembrane region" description="Helical" evidence="1">
    <location>
        <begin position="71"/>
        <end position="93"/>
    </location>
</feature>
<dbReference type="AlphaFoldDB" id="A0A0W8E6F1"/>
<dbReference type="InterPro" id="IPR023804">
    <property type="entry name" value="DUF3792_TM"/>
</dbReference>
<dbReference type="NCBIfam" id="TIGR04086">
    <property type="entry name" value="TIGR04086_membr"/>
    <property type="match status" value="1"/>
</dbReference>
<name>A0A0W8E6F1_9ZZZZ</name>
<keyword evidence="1" id="KW-0812">Transmembrane</keyword>
<reference evidence="2" key="1">
    <citation type="journal article" date="2015" name="Proc. Natl. Acad. Sci. U.S.A.">
        <title>Networks of energetic and metabolic interactions define dynamics in microbial communities.</title>
        <authorList>
            <person name="Embree M."/>
            <person name="Liu J.K."/>
            <person name="Al-Bassam M.M."/>
            <person name="Zengler K."/>
        </authorList>
    </citation>
    <scope>NUCLEOTIDE SEQUENCE</scope>
</reference>
<evidence type="ECO:0000313" key="2">
    <source>
        <dbReference type="EMBL" id="KUG03974.1"/>
    </source>
</evidence>
<evidence type="ECO:0000256" key="1">
    <source>
        <dbReference type="SAM" id="Phobius"/>
    </source>
</evidence>
<feature type="transmembrane region" description="Helical" evidence="1">
    <location>
        <begin position="12"/>
        <end position="33"/>
    </location>
</feature>
<comment type="caution">
    <text evidence="2">The sequence shown here is derived from an EMBL/GenBank/DDBJ whole genome shotgun (WGS) entry which is preliminary data.</text>
</comment>